<dbReference type="AlphaFoldDB" id="X0WTZ2"/>
<evidence type="ECO:0000259" key="1">
    <source>
        <dbReference type="Pfam" id="PF20254"/>
    </source>
</evidence>
<dbReference type="Pfam" id="PF20254">
    <property type="entry name" value="DMFA2_C"/>
    <property type="match status" value="1"/>
</dbReference>
<reference evidence="2" key="1">
    <citation type="journal article" date="2014" name="Front. Microbiol.">
        <title>High frequency of phylogenetically diverse reductive dehalogenase-homologous genes in deep subseafloor sedimentary metagenomes.</title>
        <authorList>
            <person name="Kawai M."/>
            <person name="Futagami T."/>
            <person name="Toyoda A."/>
            <person name="Takaki Y."/>
            <person name="Nishi S."/>
            <person name="Hori S."/>
            <person name="Arai W."/>
            <person name="Tsubouchi T."/>
            <person name="Morono Y."/>
            <person name="Uchiyama I."/>
            <person name="Ito T."/>
            <person name="Fujiyama A."/>
            <person name="Inagaki F."/>
            <person name="Takami H."/>
        </authorList>
    </citation>
    <scope>NUCLEOTIDE SEQUENCE</scope>
    <source>
        <strain evidence="2">Expedition CK06-06</strain>
    </source>
</reference>
<gene>
    <name evidence="2" type="ORF">S01H1_53800</name>
</gene>
<accession>X0WTZ2</accession>
<feature type="non-terminal residue" evidence="2">
    <location>
        <position position="1"/>
    </location>
</feature>
<feature type="non-terminal residue" evidence="2">
    <location>
        <position position="259"/>
    </location>
</feature>
<comment type="caution">
    <text evidence="2">The sequence shown here is derived from an EMBL/GenBank/DDBJ whole genome shotgun (WGS) entry which is preliminary data.</text>
</comment>
<evidence type="ECO:0000313" key="2">
    <source>
        <dbReference type="EMBL" id="GAG26682.1"/>
    </source>
</evidence>
<protein>
    <recommendedName>
        <fullName evidence="1">N,N-dimethylformamidase beta subunit-like C-terminal domain-containing protein</fullName>
    </recommendedName>
</protein>
<dbReference type="InterPro" id="IPR046540">
    <property type="entry name" value="DMFA2_C"/>
</dbReference>
<dbReference type="EMBL" id="BARS01034857">
    <property type="protein sequence ID" value="GAG26682.1"/>
    <property type="molecule type" value="Genomic_DNA"/>
</dbReference>
<name>X0WTZ2_9ZZZZ</name>
<sequence>EPEVGEHRLRECRWEPTTKLAIPRHWVSGVYVGKLTAEKDGAQSYVIFIVRDDRPCDFLFQCSDSTWLAYNVWPGGWSLYDDGVHRRAYCGPDVNVSLDRPYGWNWHGHKAPLTLGSGEFFLWEYPLAYWMEREGYDVSYISTVDTHTGKAGLRRAKSFLSVGHDEYWSLPMFNNVKTAVDHGMHAAFFSGDTCWAVIPFLASQTGRPHRIITREGLFGPMEEEAETPKALAECLARYPGMARLKQLGPSEADLIGARN</sequence>
<organism evidence="2">
    <name type="scientific">marine sediment metagenome</name>
    <dbReference type="NCBI Taxonomy" id="412755"/>
    <lineage>
        <taxon>unclassified sequences</taxon>
        <taxon>metagenomes</taxon>
        <taxon>ecological metagenomes</taxon>
    </lineage>
</organism>
<feature type="domain" description="N,N-dimethylformamidase beta subunit-like C-terminal" evidence="1">
    <location>
        <begin position="8"/>
        <end position="212"/>
    </location>
</feature>
<proteinExistence type="predicted"/>